<keyword evidence="3" id="KW-0560">Oxidoreductase</keyword>
<accession>A0AAN7YJD4</accession>
<dbReference type="InterPro" id="IPR052178">
    <property type="entry name" value="Sec_Metab_Biosynth_SDR"/>
</dbReference>
<dbReference type="AlphaFoldDB" id="A0AAN7YJD4"/>
<dbReference type="Proteomes" id="UP001309876">
    <property type="component" value="Unassembled WGS sequence"/>
</dbReference>
<dbReference type="Pfam" id="PF13561">
    <property type="entry name" value="adh_short_C2"/>
    <property type="match status" value="1"/>
</dbReference>
<dbReference type="InterPro" id="IPR020904">
    <property type="entry name" value="Sc_DH/Rdtase_CS"/>
</dbReference>
<gene>
    <name evidence="4" type="ORF">LTR05_002854</name>
</gene>
<dbReference type="PANTHER" id="PTHR43618:SF4">
    <property type="entry name" value="SHORT CHAIN DEHYDROGENASE_REDUCTASE FAMILY (AFU_ORTHOLOGUE AFUA_7G04540)"/>
    <property type="match status" value="1"/>
</dbReference>
<evidence type="ECO:0000256" key="2">
    <source>
        <dbReference type="ARBA" id="ARBA00022857"/>
    </source>
</evidence>
<comment type="caution">
    <text evidence="4">The sequence shown here is derived from an EMBL/GenBank/DDBJ whole genome shotgun (WGS) entry which is preliminary data.</text>
</comment>
<keyword evidence="2" id="KW-0521">NADP</keyword>
<dbReference type="PANTHER" id="PTHR43618">
    <property type="entry name" value="7-ALPHA-HYDROXYSTEROID DEHYDROGENASE"/>
    <property type="match status" value="1"/>
</dbReference>
<dbReference type="Gene3D" id="3.40.50.720">
    <property type="entry name" value="NAD(P)-binding Rossmann-like Domain"/>
    <property type="match status" value="1"/>
</dbReference>
<sequence length="304" mass="32387">MESLQIKDLFSVRGRIALVTGGSSGIGYMIARSLVENGAKVYIVALPTDDIKGALDSLNSIGKNSGGFAIGNLTGDRSFEGEVSTKEGITAIVNFVEQREKHLDILASNAGIRRDPPKTCDVKSASLDELQASLWSSRHSDWQDTFSVNVTAHYFLSVGLLKLLAAAADLNIDQGRKGRDEGRGTIIVTSSCASMHNCTNIDLTSYAASKAATDHLVRLLASKYASWYVRVNSINPGFVPSKMNPVMEGSNQFANLFKAMPAARIGRAHDIGGTVVFLCSEAGSYIDGTAIVIDGGRILLANGQ</sequence>
<name>A0AAN7YJD4_9EURO</name>
<evidence type="ECO:0000313" key="4">
    <source>
        <dbReference type="EMBL" id="KAK5088634.1"/>
    </source>
</evidence>
<proteinExistence type="inferred from homology"/>
<dbReference type="EMBL" id="JAVRRJ010000002">
    <property type="protein sequence ID" value="KAK5088634.1"/>
    <property type="molecule type" value="Genomic_DNA"/>
</dbReference>
<dbReference type="GO" id="GO:0016491">
    <property type="term" value="F:oxidoreductase activity"/>
    <property type="evidence" value="ECO:0007669"/>
    <property type="project" value="UniProtKB-KW"/>
</dbReference>
<dbReference type="SUPFAM" id="SSF51735">
    <property type="entry name" value="NAD(P)-binding Rossmann-fold domains"/>
    <property type="match status" value="1"/>
</dbReference>
<reference evidence="4 5" key="1">
    <citation type="submission" date="2023-08" db="EMBL/GenBank/DDBJ databases">
        <title>Black Yeasts Isolated from many extreme environments.</title>
        <authorList>
            <person name="Coleine C."/>
            <person name="Stajich J.E."/>
            <person name="Selbmann L."/>
        </authorList>
    </citation>
    <scope>NUCLEOTIDE SEQUENCE [LARGE SCALE GENOMIC DNA]</scope>
    <source>
        <strain evidence="4 5">CCFEE 5910</strain>
    </source>
</reference>
<keyword evidence="5" id="KW-1185">Reference proteome</keyword>
<comment type="similarity">
    <text evidence="1">Belongs to the short-chain dehydrogenases/reductases (SDR) family.</text>
</comment>
<evidence type="ECO:0000256" key="1">
    <source>
        <dbReference type="ARBA" id="ARBA00006484"/>
    </source>
</evidence>
<dbReference type="InterPro" id="IPR036291">
    <property type="entry name" value="NAD(P)-bd_dom_sf"/>
</dbReference>
<dbReference type="PRINTS" id="PR00081">
    <property type="entry name" value="GDHRDH"/>
</dbReference>
<dbReference type="InterPro" id="IPR002347">
    <property type="entry name" value="SDR_fam"/>
</dbReference>
<organism evidence="4 5">
    <name type="scientific">Lithohypha guttulata</name>
    <dbReference type="NCBI Taxonomy" id="1690604"/>
    <lineage>
        <taxon>Eukaryota</taxon>
        <taxon>Fungi</taxon>
        <taxon>Dikarya</taxon>
        <taxon>Ascomycota</taxon>
        <taxon>Pezizomycotina</taxon>
        <taxon>Eurotiomycetes</taxon>
        <taxon>Chaetothyriomycetidae</taxon>
        <taxon>Chaetothyriales</taxon>
        <taxon>Trichomeriaceae</taxon>
        <taxon>Lithohypha</taxon>
    </lineage>
</organism>
<protein>
    <submittedName>
        <fullName evidence="4">Uncharacterized protein</fullName>
    </submittedName>
</protein>
<dbReference type="PRINTS" id="PR00080">
    <property type="entry name" value="SDRFAMILY"/>
</dbReference>
<evidence type="ECO:0000313" key="5">
    <source>
        <dbReference type="Proteomes" id="UP001309876"/>
    </source>
</evidence>
<dbReference type="PROSITE" id="PS00061">
    <property type="entry name" value="ADH_SHORT"/>
    <property type="match status" value="1"/>
</dbReference>
<evidence type="ECO:0000256" key="3">
    <source>
        <dbReference type="ARBA" id="ARBA00023002"/>
    </source>
</evidence>